<dbReference type="Pfam" id="PF07980">
    <property type="entry name" value="SusD_RagB"/>
    <property type="match status" value="1"/>
</dbReference>
<evidence type="ECO:0000256" key="4">
    <source>
        <dbReference type="ARBA" id="ARBA00023136"/>
    </source>
</evidence>
<proteinExistence type="inferred from homology"/>
<dbReference type="InterPro" id="IPR011990">
    <property type="entry name" value="TPR-like_helical_dom_sf"/>
</dbReference>
<dbReference type="KEGG" id="nia:A8C56_19415"/>
<evidence type="ECO:0008006" key="10">
    <source>
        <dbReference type="Google" id="ProtNLM"/>
    </source>
</evidence>
<keyword evidence="3" id="KW-0732">Signal</keyword>
<accession>A0A1A9I5G0</accession>
<feature type="domain" description="RagB/SusD" evidence="6">
    <location>
        <begin position="354"/>
        <end position="525"/>
    </location>
</feature>
<dbReference type="AlphaFoldDB" id="A0A1A9I5G0"/>
<dbReference type="EMBL" id="CP015772">
    <property type="protein sequence ID" value="ANH82866.1"/>
    <property type="molecule type" value="Genomic_DNA"/>
</dbReference>
<evidence type="ECO:0000256" key="3">
    <source>
        <dbReference type="ARBA" id="ARBA00022729"/>
    </source>
</evidence>
<dbReference type="GO" id="GO:0009279">
    <property type="term" value="C:cell outer membrane"/>
    <property type="evidence" value="ECO:0007669"/>
    <property type="project" value="UniProtKB-SubCell"/>
</dbReference>
<keyword evidence="9" id="KW-1185">Reference proteome</keyword>
<comment type="subcellular location">
    <subcellularLocation>
        <location evidence="1">Cell outer membrane</location>
    </subcellularLocation>
</comment>
<dbReference type="PROSITE" id="PS51257">
    <property type="entry name" value="PROKAR_LIPOPROTEIN"/>
    <property type="match status" value="1"/>
</dbReference>
<gene>
    <name evidence="8" type="ORF">A8C56_19415</name>
</gene>
<reference evidence="8 9" key="1">
    <citation type="submission" date="2016-05" db="EMBL/GenBank/DDBJ databases">
        <title>Niabella ginsenosidivorans BS26 whole genome sequencing.</title>
        <authorList>
            <person name="Im W.T."/>
            <person name="Siddiqi M.Z."/>
        </authorList>
    </citation>
    <scope>NUCLEOTIDE SEQUENCE [LARGE SCALE GENOMIC DNA]</scope>
    <source>
        <strain evidence="8 9">BS26</strain>
    </source>
</reference>
<dbReference type="Proteomes" id="UP000077667">
    <property type="component" value="Chromosome"/>
</dbReference>
<dbReference type="InterPro" id="IPR033985">
    <property type="entry name" value="SusD-like_N"/>
</dbReference>
<dbReference type="Gene3D" id="1.25.40.390">
    <property type="match status" value="1"/>
</dbReference>
<feature type="domain" description="SusD-like N-terminal" evidence="7">
    <location>
        <begin position="119"/>
        <end position="243"/>
    </location>
</feature>
<dbReference type="Gene3D" id="1.10.3780.10">
    <property type="entry name" value="SusD-like"/>
    <property type="match status" value="1"/>
</dbReference>
<organism evidence="8 9">
    <name type="scientific">Niabella ginsenosidivorans</name>
    <dbReference type="NCBI Taxonomy" id="1176587"/>
    <lineage>
        <taxon>Bacteria</taxon>
        <taxon>Pseudomonadati</taxon>
        <taxon>Bacteroidota</taxon>
        <taxon>Chitinophagia</taxon>
        <taxon>Chitinophagales</taxon>
        <taxon>Chitinophagaceae</taxon>
        <taxon>Niabella</taxon>
    </lineage>
</organism>
<name>A0A1A9I5G0_9BACT</name>
<dbReference type="SUPFAM" id="SSF48452">
    <property type="entry name" value="TPR-like"/>
    <property type="match status" value="1"/>
</dbReference>
<evidence type="ECO:0000313" key="8">
    <source>
        <dbReference type="EMBL" id="ANH82866.1"/>
    </source>
</evidence>
<dbReference type="RefSeq" id="WP_067759767.1">
    <property type="nucleotide sequence ID" value="NZ_CP015772.1"/>
</dbReference>
<evidence type="ECO:0000259" key="7">
    <source>
        <dbReference type="Pfam" id="PF14322"/>
    </source>
</evidence>
<evidence type="ECO:0000256" key="2">
    <source>
        <dbReference type="ARBA" id="ARBA00006275"/>
    </source>
</evidence>
<dbReference type="InterPro" id="IPR012944">
    <property type="entry name" value="SusD_RagB_dom"/>
</dbReference>
<comment type="similarity">
    <text evidence="2">Belongs to the SusD family.</text>
</comment>
<evidence type="ECO:0000256" key="5">
    <source>
        <dbReference type="ARBA" id="ARBA00023237"/>
    </source>
</evidence>
<sequence length="525" mass="58030">MMKKILVVLLLVLLLYGCSKKLDRLPLNDVTAEQAYSTPQGYIEAAAKVYGAFALTGNKGPAGDPDILGIDEGTSDFLRLFWCAQELSTDESVVSWGDAGIQDFHNMNWSASNPFLTGLYYRSMYQITLANDFIKHAADDQLAAKGITGATAANIVSFRNEARFLRAYQYWVLLDLFGNPPFVTEDFVMGSTELPEQIGKEALYQYIESELKDLETLLPDSRANEYGRADKAAVWALLARLYLNAGIYTGTADYNNAVIYSKKVIDAGYSLISDYRNLMRADNDKNKSEFILTINYDGNKTQNYGGTTFLTHAPVGGTMPAAAFGIGGGWAGIRTTKALVNLFPDISGNTDKRAQFWTDGQSLNIDDQTKFVQGYGITKFKNIEIGTANKSGASLDFADMDFPVFRLAEQYLIYAEAVLRGGSGGDAATALIYINLLRARAGAAPITASQLTTDFILDERGRELYWEGFRRTDLVRYNKFTTAGYLWPWKGGTTNGKSVEDWRNIYPIPAADKAANPQLQQNPNY</sequence>
<keyword evidence="4" id="KW-0472">Membrane</keyword>
<protein>
    <recommendedName>
        <fullName evidence="10">Carbohydrate-binding protein SusD</fullName>
    </recommendedName>
</protein>
<dbReference type="CDD" id="cd08977">
    <property type="entry name" value="SusD"/>
    <property type="match status" value="1"/>
</dbReference>
<evidence type="ECO:0000313" key="9">
    <source>
        <dbReference type="Proteomes" id="UP000077667"/>
    </source>
</evidence>
<dbReference type="Pfam" id="PF14322">
    <property type="entry name" value="SusD-like_3"/>
    <property type="match status" value="1"/>
</dbReference>
<evidence type="ECO:0000259" key="6">
    <source>
        <dbReference type="Pfam" id="PF07980"/>
    </source>
</evidence>
<dbReference type="Gene3D" id="1.25.40.10">
    <property type="entry name" value="Tetratricopeptide repeat domain"/>
    <property type="match status" value="1"/>
</dbReference>
<keyword evidence="5" id="KW-0998">Cell outer membrane</keyword>
<dbReference type="STRING" id="1176587.A8C56_19415"/>
<evidence type="ECO:0000256" key="1">
    <source>
        <dbReference type="ARBA" id="ARBA00004442"/>
    </source>
</evidence>